<keyword evidence="12 17" id="KW-0456">Lyase</keyword>
<evidence type="ECO:0000256" key="11">
    <source>
        <dbReference type="ARBA" id="ARBA00023235"/>
    </source>
</evidence>
<comment type="caution">
    <text evidence="22">The sequence shown here is derived from an EMBL/GenBank/DDBJ whole genome shotgun (WGS) entry which is preliminary data.</text>
</comment>
<gene>
    <name evidence="17" type="primary">nnrD</name>
    <name evidence="18" type="synonym">nnrE</name>
    <name evidence="22" type="ORF">NWP17_17470</name>
</gene>
<dbReference type="GO" id="GO:0052856">
    <property type="term" value="F:NAD(P)HX epimerase activity"/>
    <property type="evidence" value="ECO:0007669"/>
    <property type="project" value="UniProtKB-UniRule"/>
</dbReference>
<comment type="similarity">
    <text evidence="17">Belongs to the NnrD/CARKD family.</text>
</comment>
<dbReference type="RefSeq" id="WP_280656141.1">
    <property type="nucleotide sequence ID" value="NZ_JANQDH010000120.1"/>
</dbReference>
<dbReference type="CDD" id="cd01171">
    <property type="entry name" value="YXKO-related"/>
    <property type="match status" value="1"/>
</dbReference>
<feature type="domain" description="YjeF N-terminal" evidence="21">
    <location>
        <begin position="18"/>
        <end position="214"/>
    </location>
</feature>
<comment type="catalytic activity">
    <reaction evidence="2 18 19">
        <text>(6R)-NADPHX = (6S)-NADPHX</text>
        <dbReference type="Rhea" id="RHEA:32227"/>
        <dbReference type="ChEBI" id="CHEBI:64076"/>
        <dbReference type="ChEBI" id="CHEBI:64077"/>
        <dbReference type="EC" id="5.1.99.6"/>
    </reaction>
</comment>
<proteinExistence type="inferred from homology"/>
<keyword evidence="13" id="KW-0511">Multifunctional enzyme</keyword>
<evidence type="ECO:0000256" key="2">
    <source>
        <dbReference type="ARBA" id="ARBA00000909"/>
    </source>
</evidence>
<dbReference type="Proteomes" id="UP001159387">
    <property type="component" value="Unassembled WGS sequence"/>
</dbReference>
<feature type="binding site" evidence="17">
    <location>
        <position position="449"/>
    </location>
    <ligand>
        <name>(6S)-NADPHX</name>
        <dbReference type="ChEBI" id="CHEBI:64076"/>
    </ligand>
</feature>
<dbReference type="GO" id="GO:0005524">
    <property type="term" value="F:ATP binding"/>
    <property type="evidence" value="ECO:0007669"/>
    <property type="project" value="UniProtKB-UniRule"/>
</dbReference>
<dbReference type="SUPFAM" id="SSF53613">
    <property type="entry name" value="Ribokinase-like"/>
    <property type="match status" value="1"/>
</dbReference>
<dbReference type="PANTHER" id="PTHR12592">
    <property type="entry name" value="ATP-DEPENDENT (S)-NAD(P)H-HYDRATE DEHYDRATASE FAMILY MEMBER"/>
    <property type="match status" value="1"/>
</dbReference>
<evidence type="ECO:0000256" key="15">
    <source>
        <dbReference type="ARBA" id="ARBA00048238"/>
    </source>
</evidence>
<evidence type="ECO:0000256" key="14">
    <source>
        <dbReference type="ARBA" id="ARBA00025153"/>
    </source>
</evidence>
<dbReference type="PROSITE" id="PS01050">
    <property type="entry name" value="YJEF_C_2"/>
    <property type="match status" value="1"/>
</dbReference>
<dbReference type="InterPro" id="IPR030677">
    <property type="entry name" value="Nnr"/>
</dbReference>
<dbReference type="InterPro" id="IPR029056">
    <property type="entry name" value="Ribokinase-like"/>
</dbReference>
<dbReference type="Gene3D" id="3.40.1190.20">
    <property type="match status" value="1"/>
</dbReference>
<keyword evidence="8 17" id="KW-0521">NADP</keyword>
<feature type="binding site" evidence="18">
    <location>
        <begin position="63"/>
        <end position="67"/>
    </location>
    <ligand>
        <name>(6S)-NADPHX</name>
        <dbReference type="ChEBI" id="CHEBI:64076"/>
    </ligand>
</feature>
<feature type="binding site" evidence="18">
    <location>
        <begin position="128"/>
        <end position="134"/>
    </location>
    <ligand>
        <name>(6S)-NADPHX</name>
        <dbReference type="ChEBI" id="CHEBI:64076"/>
    </ligand>
</feature>
<comment type="similarity">
    <text evidence="4 19">In the C-terminal section; belongs to the NnrD/CARKD family.</text>
</comment>
<dbReference type="HAMAP" id="MF_01965">
    <property type="entry name" value="NADHX_dehydratase"/>
    <property type="match status" value="1"/>
</dbReference>
<dbReference type="PIRSF" id="PIRSF017184">
    <property type="entry name" value="Nnr"/>
    <property type="match status" value="1"/>
</dbReference>
<comment type="similarity">
    <text evidence="18">Belongs to the NnrE/AIBP family.</text>
</comment>
<name>A0AA43KD67_9CYAN</name>
<evidence type="ECO:0000256" key="5">
    <source>
        <dbReference type="ARBA" id="ARBA00022723"/>
    </source>
</evidence>
<evidence type="ECO:0000256" key="4">
    <source>
        <dbReference type="ARBA" id="ARBA00009524"/>
    </source>
</evidence>
<evidence type="ECO:0000256" key="1">
    <source>
        <dbReference type="ARBA" id="ARBA00000013"/>
    </source>
</evidence>
<keyword evidence="5 18" id="KW-0479">Metal-binding</keyword>
<comment type="subunit">
    <text evidence="17">Homotetramer.</text>
</comment>
<evidence type="ECO:0000313" key="23">
    <source>
        <dbReference type="Proteomes" id="UP001159387"/>
    </source>
</evidence>
<dbReference type="NCBIfam" id="TIGR00197">
    <property type="entry name" value="yjeF_nterm"/>
    <property type="match status" value="1"/>
</dbReference>
<evidence type="ECO:0000313" key="22">
    <source>
        <dbReference type="EMBL" id="MDH6062202.1"/>
    </source>
</evidence>
<evidence type="ECO:0000259" key="20">
    <source>
        <dbReference type="PROSITE" id="PS51383"/>
    </source>
</evidence>
<dbReference type="GO" id="GO:0046872">
    <property type="term" value="F:metal ion binding"/>
    <property type="evidence" value="ECO:0007669"/>
    <property type="project" value="UniProtKB-UniRule"/>
</dbReference>
<feature type="binding site" evidence="17">
    <location>
        <begin position="419"/>
        <end position="423"/>
    </location>
    <ligand>
        <name>AMP</name>
        <dbReference type="ChEBI" id="CHEBI:456215"/>
    </ligand>
</feature>
<evidence type="ECO:0000256" key="6">
    <source>
        <dbReference type="ARBA" id="ARBA00022741"/>
    </source>
</evidence>
<keyword evidence="11 18" id="KW-0413">Isomerase</keyword>
<comment type="similarity">
    <text evidence="3 19">In the N-terminal section; belongs to the NnrE/AIBP family.</text>
</comment>
<evidence type="ECO:0000256" key="18">
    <source>
        <dbReference type="HAMAP-Rule" id="MF_01966"/>
    </source>
</evidence>
<dbReference type="NCBIfam" id="TIGR00196">
    <property type="entry name" value="yjeF_cterm"/>
    <property type="match status" value="1"/>
</dbReference>
<dbReference type="EC" id="5.1.99.6" evidence="19"/>
<evidence type="ECO:0000256" key="13">
    <source>
        <dbReference type="ARBA" id="ARBA00023268"/>
    </source>
</evidence>
<feature type="binding site" evidence="18">
    <location>
        <position position="157"/>
    </location>
    <ligand>
        <name>(6S)-NADPHX</name>
        <dbReference type="ChEBI" id="CHEBI:64076"/>
    </ligand>
</feature>
<dbReference type="PROSITE" id="PS51385">
    <property type="entry name" value="YJEF_N"/>
    <property type="match status" value="1"/>
</dbReference>
<sequence length="514" mass="54568">MQNGQKQVSQVIVTAEQMGDIEGRIFAAGMPVAALMEKVAGLITLRVVQWGGSCVGILVGPGHNGGDALVVARELYLRGYAVWLYCPVSQMKELTAQHLRYAQTLGIPCYQQVGELPDCDFLIDGLFGFGLQRPIIGDMASAINQLNQWYKPILSIDLPSGIHSDTGEVLGTAIRATQTFCLGLWKLAFFQDQALEYIGKAELIDFHIPWADVQAVLGNLPPIKVITSTTALSTLPLPRPLVTHKYKQGHLLLICGSRRYGGGAILTALGARASGVGMLSIAVPESLKPLLLSHVPEALIIGCPETETGAIAHLQLPTNTDLSSFSAIACGPGLTVDATPIVSQVISSDRPLVLDADGLNILALMGTIPTLQQRQAPTVLTPHTGEFKRLFPDVPDPNQDRVKAVKAAAAYTGAIVLLKGARTAIANSQGSIWINPESTPALARGGSGDVLTGLIGGLLAQDTNKEIPVQDIVATGAWWHSQGGILAAQERTELGVDALSLTQYLTPVLSKWVT</sequence>
<feature type="domain" description="YjeF C-terminal" evidence="20">
    <location>
        <begin position="228"/>
        <end position="512"/>
    </location>
</feature>
<evidence type="ECO:0000256" key="16">
    <source>
        <dbReference type="ARBA" id="ARBA00049209"/>
    </source>
</evidence>
<evidence type="ECO:0000256" key="9">
    <source>
        <dbReference type="ARBA" id="ARBA00022958"/>
    </source>
</evidence>
<comment type="function">
    <text evidence="17">Catalyzes the dehydration of the S-form of NAD(P)HX at the expense of ADP, which is converted to AMP. Together with NAD(P)HX epimerase, which catalyzes the epimerization of the S- and R-forms, the enzyme allows the repair of both epimers of NAD(P)HX, a damaged form of NAD(P)H that is a result of enzymatic or heat-dependent hydration.</text>
</comment>
<comment type="function">
    <text evidence="14 19">Bifunctional enzyme that catalyzes the epimerization of the S- and R-forms of NAD(P)HX and the dehydration of the S-form of NAD(P)HX at the expense of ADP, which is converted to AMP. This allows the repair of both epimers of NAD(P)HX, a damaged form of NAD(P)H that is a result of enzymatic or heat-dependent hydration.</text>
</comment>
<keyword evidence="6 17" id="KW-0547">Nucleotide-binding</keyword>
<dbReference type="EC" id="4.2.1.136" evidence="19"/>
<comment type="cofactor">
    <cofactor evidence="18 19">
        <name>K(+)</name>
        <dbReference type="ChEBI" id="CHEBI:29103"/>
    </cofactor>
    <text evidence="18 19">Binds 1 potassium ion per subunit.</text>
</comment>
<feature type="binding site" evidence="18">
    <location>
        <position position="124"/>
    </location>
    <ligand>
        <name>K(+)</name>
        <dbReference type="ChEBI" id="CHEBI:29103"/>
    </ligand>
</feature>
<dbReference type="EMBL" id="JANQDH010000120">
    <property type="protein sequence ID" value="MDH6062202.1"/>
    <property type="molecule type" value="Genomic_DNA"/>
</dbReference>
<keyword evidence="10 17" id="KW-0520">NAD</keyword>
<comment type="function">
    <text evidence="18">Catalyzes the epimerization of the S- and R-forms of NAD(P)HX, a damaged form of NAD(P)H that is a result of enzymatic or heat-dependent hydration. This is a prerequisite for the S-specific NAD(P)H-hydrate dehydratase to allow the repair of both epimers of NAD(P)HX.</text>
</comment>
<dbReference type="GO" id="GO:0052855">
    <property type="term" value="F:ADP-dependent NAD(P)H-hydrate dehydratase activity"/>
    <property type="evidence" value="ECO:0007669"/>
    <property type="project" value="UniProtKB-UniRule"/>
</dbReference>
<dbReference type="InterPro" id="IPR036652">
    <property type="entry name" value="YjeF_N_dom_sf"/>
</dbReference>
<dbReference type="PANTHER" id="PTHR12592:SF0">
    <property type="entry name" value="ATP-DEPENDENT (S)-NAD(P)H-HYDRATE DEHYDRATASE"/>
    <property type="match status" value="1"/>
</dbReference>
<dbReference type="Pfam" id="PF03853">
    <property type="entry name" value="YjeF_N"/>
    <property type="match status" value="1"/>
</dbReference>
<evidence type="ECO:0000259" key="21">
    <source>
        <dbReference type="PROSITE" id="PS51385"/>
    </source>
</evidence>
<dbReference type="PROSITE" id="PS51383">
    <property type="entry name" value="YJEF_C_3"/>
    <property type="match status" value="1"/>
</dbReference>
<dbReference type="Pfam" id="PF01256">
    <property type="entry name" value="Carb_kinase"/>
    <property type="match status" value="1"/>
</dbReference>
<evidence type="ECO:0000256" key="7">
    <source>
        <dbReference type="ARBA" id="ARBA00022840"/>
    </source>
</evidence>
<keyword evidence="9 18" id="KW-0630">Potassium</keyword>
<dbReference type="HAMAP" id="MF_01966">
    <property type="entry name" value="NADHX_epimerase"/>
    <property type="match status" value="1"/>
</dbReference>
<keyword evidence="7 17" id="KW-0067">ATP-binding</keyword>
<dbReference type="InterPro" id="IPR000631">
    <property type="entry name" value="CARKD"/>
</dbReference>
<comment type="catalytic activity">
    <reaction evidence="15 17 19">
        <text>(6S)-NADHX + ADP = AMP + phosphate + NADH + H(+)</text>
        <dbReference type="Rhea" id="RHEA:32223"/>
        <dbReference type="ChEBI" id="CHEBI:15378"/>
        <dbReference type="ChEBI" id="CHEBI:43474"/>
        <dbReference type="ChEBI" id="CHEBI:57945"/>
        <dbReference type="ChEBI" id="CHEBI:64074"/>
        <dbReference type="ChEBI" id="CHEBI:456215"/>
        <dbReference type="ChEBI" id="CHEBI:456216"/>
        <dbReference type="EC" id="4.2.1.136"/>
    </reaction>
</comment>
<dbReference type="GO" id="GO:0046496">
    <property type="term" value="P:nicotinamide nucleotide metabolic process"/>
    <property type="evidence" value="ECO:0007669"/>
    <property type="project" value="UniProtKB-UniRule"/>
</dbReference>
<feature type="binding site" evidence="17">
    <location>
        <position position="383"/>
    </location>
    <ligand>
        <name>(6S)-NADPHX</name>
        <dbReference type="ChEBI" id="CHEBI:64076"/>
    </ligand>
</feature>
<dbReference type="InterPro" id="IPR004443">
    <property type="entry name" value="YjeF_N_dom"/>
</dbReference>
<dbReference type="GO" id="GO:0110051">
    <property type="term" value="P:metabolite repair"/>
    <property type="evidence" value="ECO:0007669"/>
    <property type="project" value="TreeGrafter"/>
</dbReference>
<accession>A0AA43KD67</accession>
<evidence type="ECO:0000256" key="17">
    <source>
        <dbReference type="HAMAP-Rule" id="MF_01965"/>
    </source>
</evidence>
<comment type="caution">
    <text evidence="17">Lacks conserved residue(s) required for the propagation of feature annotation.</text>
</comment>
<dbReference type="Gene3D" id="3.40.50.10260">
    <property type="entry name" value="YjeF N-terminal domain"/>
    <property type="match status" value="1"/>
</dbReference>
<dbReference type="SUPFAM" id="SSF64153">
    <property type="entry name" value="YjeF N-terminal domain-like"/>
    <property type="match status" value="1"/>
</dbReference>
<dbReference type="InterPro" id="IPR017953">
    <property type="entry name" value="Carbohydrate_kinase_pred_CS"/>
</dbReference>
<keyword evidence="23" id="KW-1185">Reference proteome</keyword>
<reference evidence="22 23" key="1">
    <citation type="journal article" date="2023" name="J. Phycol.">
        <title>Chrysosporum ovalisporum is synonymous with the true-branching cyanobacterium Umezakia natans (Nostocales/Aphanizomenonaceae).</title>
        <authorList>
            <person name="McGregor G.B."/>
            <person name="Sendall B.C."/>
            <person name="Niiyama Y."/>
            <person name="Tuji A."/>
            <person name="Willis A."/>
        </authorList>
    </citation>
    <scope>NUCLEOTIDE SEQUENCE [LARGE SCALE GENOMIC DNA]</scope>
    <source>
        <strain evidence="22 23">ANA360D</strain>
    </source>
</reference>
<comment type="cofactor">
    <cofactor evidence="17">
        <name>Mg(2+)</name>
        <dbReference type="ChEBI" id="CHEBI:18420"/>
    </cofactor>
</comment>
<feature type="binding site" evidence="17">
    <location>
        <position position="448"/>
    </location>
    <ligand>
        <name>AMP</name>
        <dbReference type="ChEBI" id="CHEBI:456215"/>
    </ligand>
</feature>
<feature type="binding site" evidence="18">
    <location>
        <position position="64"/>
    </location>
    <ligand>
        <name>K(+)</name>
        <dbReference type="ChEBI" id="CHEBI:29103"/>
    </ligand>
</feature>
<evidence type="ECO:0000256" key="12">
    <source>
        <dbReference type="ARBA" id="ARBA00023239"/>
    </source>
</evidence>
<feature type="binding site" evidence="17">
    <location>
        <position position="333"/>
    </location>
    <ligand>
        <name>(6S)-NADPHX</name>
        <dbReference type="ChEBI" id="CHEBI:64076"/>
    </ligand>
</feature>
<protein>
    <recommendedName>
        <fullName evidence="19">Bifunctional NAD(P)H-hydrate repair enzyme</fullName>
    </recommendedName>
    <alternativeName>
        <fullName evidence="19">Nicotinamide nucleotide repair protein</fullName>
    </alternativeName>
    <domain>
        <recommendedName>
            <fullName evidence="19">ADP-dependent (S)-NAD(P)H-hydrate dehydratase</fullName>
            <ecNumber evidence="19">4.2.1.136</ecNumber>
        </recommendedName>
        <alternativeName>
            <fullName evidence="19">ADP-dependent NAD(P)HX dehydratase</fullName>
        </alternativeName>
    </domain>
    <domain>
        <recommendedName>
            <fullName evidence="19">NAD(P)H-hydrate epimerase</fullName>
            <ecNumber evidence="19">5.1.99.6</ecNumber>
        </recommendedName>
    </domain>
</protein>
<evidence type="ECO:0000256" key="8">
    <source>
        <dbReference type="ARBA" id="ARBA00022857"/>
    </source>
</evidence>
<evidence type="ECO:0000256" key="19">
    <source>
        <dbReference type="PIRNR" id="PIRNR017184"/>
    </source>
</evidence>
<comment type="catalytic activity">
    <reaction evidence="16 17 19">
        <text>(6S)-NADPHX + ADP = AMP + phosphate + NADPH + H(+)</text>
        <dbReference type="Rhea" id="RHEA:32235"/>
        <dbReference type="ChEBI" id="CHEBI:15378"/>
        <dbReference type="ChEBI" id="CHEBI:43474"/>
        <dbReference type="ChEBI" id="CHEBI:57783"/>
        <dbReference type="ChEBI" id="CHEBI:64076"/>
        <dbReference type="ChEBI" id="CHEBI:456215"/>
        <dbReference type="ChEBI" id="CHEBI:456216"/>
        <dbReference type="EC" id="4.2.1.136"/>
    </reaction>
</comment>
<evidence type="ECO:0000256" key="10">
    <source>
        <dbReference type="ARBA" id="ARBA00023027"/>
    </source>
</evidence>
<organism evidence="22 23">
    <name type="scientific">Chrysosporum bergii ANA360D</name>
    <dbReference type="NCBI Taxonomy" id="617107"/>
    <lineage>
        <taxon>Bacteria</taxon>
        <taxon>Bacillati</taxon>
        <taxon>Cyanobacteriota</taxon>
        <taxon>Cyanophyceae</taxon>
        <taxon>Nostocales</taxon>
        <taxon>Nodulariaceae</taxon>
        <taxon>Chrysosporum</taxon>
    </lineage>
</organism>
<comment type="catalytic activity">
    <reaction evidence="1 18 19">
        <text>(6R)-NADHX = (6S)-NADHX</text>
        <dbReference type="Rhea" id="RHEA:32215"/>
        <dbReference type="ChEBI" id="CHEBI:64074"/>
        <dbReference type="ChEBI" id="CHEBI:64075"/>
        <dbReference type="EC" id="5.1.99.6"/>
    </reaction>
</comment>
<feature type="binding site" evidence="18">
    <location>
        <position position="160"/>
    </location>
    <ligand>
        <name>K(+)</name>
        <dbReference type="ChEBI" id="CHEBI:29103"/>
    </ligand>
</feature>
<dbReference type="AlphaFoldDB" id="A0AA43KD67"/>
<evidence type="ECO:0000256" key="3">
    <source>
        <dbReference type="ARBA" id="ARBA00006001"/>
    </source>
</evidence>